<keyword evidence="6" id="KW-0119">Carbohydrate metabolism</keyword>
<dbReference type="SUPFAM" id="SSF51445">
    <property type="entry name" value="(Trans)glycosidases"/>
    <property type="match status" value="1"/>
</dbReference>
<dbReference type="GO" id="GO:0000272">
    <property type="term" value="P:polysaccharide catabolic process"/>
    <property type="evidence" value="ECO:0007669"/>
    <property type="project" value="UniProtKB-KW"/>
</dbReference>
<evidence type="ECO:0000256" key="7">
    <source>
        <dbReference type="ARBA" id="ARBA00023316"/>
    </source>
</evidence>
<evidence type="ECO:0000256" key="3">
    <source>
        <dbReference type="ARBA" id="ARBA00022801"/>
    </source>
</evidence>
<dbReference type="InterPro" id="IPR017853">
    <property type="entry name" value="GH"/>
</dbReference>
<evidence type="ECO:0000256" key="6">
    <source>
        <dbReference type="ARBA" id="ARBA00023277"/>
    </source>
</evidence>
<dbReference type="Proteomes" id="UP000464378">
    <property type="component" value="Chromosome"/>
</dbReference>
<dbReference type="PANTHER" id="PTHR16631:SF17">
    <property type="entry name" value="GLUCAN ENDO-1,3-BETA-GLUCOSIDASE BTGC"/>
    <property type="match status" value="1"/>
</dbReference>
<dbReference type="GO" id="GO:0016787">
    <property type="term" value="F:hydrolase activity"/>
    <property type="evidence" value="ECO:0007669"/>
    <property type="project" value="UniProtKB-KW"/>
</dbReference>
<keyword evidence="8" id="KW-0624">Polysaccharide degradation</keyword>
<name>A0A6C2YIR7_9BACT</name>
<comment type="subcellular location">
    <subcellularLocation>
        <location evidence="1">Cell membrane</location>
    </subcellularLocation>
</comment>
<evidence type="ECO:0000313" key="13">
    <source>
        <dbReference type="Proteomes" id="UP000464378"/>
    </source>
</evidence>
<sequence>MNRLFWLGWIAVFGLSLGDGSRANAQVDARNPLFAYLTQVDAPKMITYTPSELDPRQPANQGRLATSSIRKDLTALRPVFDGLVLYGYHEACTPRVVALAAELKFKAVILAIWDPKSTAEVDGVADLAKQFAGELAIGILVGNEGITFKRYETDDIRIAASRLRSKLPKSIPLSTSEPLVGYGNAFIAEFGDFLAPNIHPVFDREAFAAADAANWAREEATKLAKRTKKPVLLKETGFPHGGKPAYTAQSQAEFWTAYLKPGRFSPGTDGAWVFTGVAFDSFDMPWKTQESGLPIEQFWGLFSKNREPFPALTSWKSAPARP</sequence>
<dbReference type="KEGG" id="tim:GMBLW1_26540"/>
<dbReference type="RefSeq" id="WP_162656524.1">
    <property type="nucleotide sequence ID" value="NZ_LR593887.1"/>
</dbReference>
<reference evidence="12" key="1">
    <citation type="submission" date="2019-04" db="EMBL/GenBank/DDBJ databases">
        <authorList>
            <consortium name="Science for Life Laboratories"/>
        </authorList>
    </citation>
    <scope>NUCLEOTIDE SEQUENCE</scope>
    <source>
        <strain evidence="12">MBLW1</strain>
    </source>
</reference>
<organism evidence="12">
    <name type="scientific">Tuwongella immobilis</name>
    <dbReference type="NCBI Taxonomy" id="692036"/>
    <lineage>
        <taxon>Bacteria</taxon>
        <taxon>Pseudomonadati</taxon>
        <taxon>Planctomycetota</taxon>
        <taxon>Planctomycetia</taxon>
        <taxon>Gemmatales</taxon>
        <taxon>Gemmataceae</taxon>
        <taxon>Tuwongella</taxon>
    </lineage>
</organism>
<proteinExistence type="predicted"/>
<dbReference type="Gene3D" id="3.20.20.80">
    <property type="entry name" value="Glycosidases"/>
    <property type="match status" value="1"/>
</dbReference>
<dbReference type="InParanoid" id="A0A6C2YIR7"/>
<evidence type="ECO:0000256" key="9">
    <source>
        <dbReference type="ARBA" id="ARBA00037649"/>
    </source>
</evidence>
<dbReference type="EMBL" id="LR593887">
    <property type="protein sequence ID" value="VTR98038.1"/>
    <property type="molecule type" value="Genomic_DNA"/>
</dbReference>
<dbReference type="AlphaFoldDB" id="A0A6C2YIR7"/>
<evidence type="ECO:0000256" key="8">
    <source>
        <dbReference type="ARBA" id="ARBA00023326"/>
    </source>
</evidence>
<keyword evidence="3" id="KW-0378">Hydrolase</keyword>
<accession>A0A6C2YIR7</accession>
<evidence type="ECO:0000256" key="4">
    <source>
        <dbReference type="ARBA" id="ARBA00023136"/>
    </source>
</evidence>
<keyword evidence="4" id="KW-0472">Membrane</keyword>
<evidence type="ECO:0000256" key="11">
    <source>
        <dbReference type="ARBA" id="ARBA00043078"/>
    </source>
</evidence>
<keyword evidence="13" id="KW-1185">Reference proteome</keyword>
<evidence type="ECO:0000313" key="12">
    <source>
        <dbReference type="EMBL" id="VIP01306.1"/>
    </source>
</evidence>
<dbReference type="PANTHER" id="PTHR16631">
    <property type="entry name" value="GLUCAN 1,3-BETA-GLUCOSIDASE"/>
    <property type="match status" value="1"/>
</dbReference>
<keyword evidence="7" id="KW-0961">Cell wall biogenesis/degradation</keyword>
<evidence type="ECO:0000256" key="5">
    <source>
        <dbReference type="ARBA" id="ARBA00023180"/>
    </source>
</evidence>
<keyword evidence="2" id="KW-1003">Cell membrane</keyword>
<dbReference type="GO" id="GO:0005886">
    <property type="term" value="C:plasma membrane"/>
    <property type="evidence" value="ECO:0007669"/>
    <property type="project" value="UniProtKB-SubCell"/>
</dbReference>
<protein>
    <recommendedName>
        <fullName evidence="11">Endo-1,3-beta-glucanase btgC</fullName>
    </recommendedName>
    <alternativeName>
        <fullName evidence="10">Laminarinase btgC</fullName>
    </alternativeName>
</protein>
<evidence type="ECO:0000256" key="10">
    <source>
        <dbReference type="ARBA" id="ARBA00042373"/>
    </source>
</evidence>
<dbReference type="EMBL" id="LR586016">
    <property type="protein sequence ID" value="VIP01306.1"/>
    <property type="molecule type" value="Genomic_DNA"/>
</dbReference>
<keyword evidence="5" id="KW-0325">Glycoprotein</keyword>
<comment type="function">
    <text evidence="9">Glucanases play a role in cell expansion during growth, in cell-cell fusion during mating, and in spore release during sporulation. This enzyme may be involved in beta-glucan degradation. Active on laminarin and lichenan.</text>
</comment>
<dbReference type="InterPro" id="IPR050732">
    <property type="entry name" value="Beta-glucan_modifiers"/>
</dbReference>
<evidence type="ECO:0000256" key="2">
    <source>
        <dbReference type="ARBA" id="ARBA00022475"/>
    </source>
</evidence>
<evidence type="ECO:0000256" key="1">
    <source>
        <dbReference type="ARBA" id="ARBA00004236"/>
    </source>
</evidence>
<dbReference type="GO" id="GO:0071555">
    <property type="term" value="P:cell wall organization"/>
    <property type="evidence" value="ECO:0007669"/>
    <property type="project" value="UniProtKB-KW"/>
</dbReference>
<gene>
    <name evidence="12" type="ORF">GMBLW1_26540</name>
</gene>